<dbReference type="EMBL" id="JAKNAP010000096">
    <property type="protein sequence ID" value="MDE1358860.1"/>
    <property type="molecule type" value="Genomic_DNA"/>
</dbReference>
<keyword evidence="2" id="KW-0238">DNA-binding</keyword>
<evidence type="ECO:0000313" key="2">
    <source>
        <dbReference type="EMBL" id="MDE1348189.1"/>
    </source>
</evidence>
<dbReference type="InterPro" id="IPR000843">
    <property type="entry name" value="HTH_LacI"/>
</dbReference>
<dbReference type="Pfam" id="PF00356">
    <property type="entry name" value="LacI"/>
    <property type="match status" value="1"/>
</dbReference>
<dbReference type="GO" id="GO:0006355">
    <property type="term" value="P:regulation of DNA-templated transcription"/>
    <property type="evidence" value="ECO:0007669"/>
    <property type="project" value="InterPro"/>
</dbReference>
<dbReference type="Proteomes" id="UP001140973">
    <property type="component" value="Unassembled WGS sequence"/>
</dbReference>
<dbReference type="GO" id="GO:0003677">
    <property type="term" value="F:DNA binding"/>
    <property type="evidence" value="ECO:0007669"/>
    <property type="project" value="UniProtKB-KW"/>
</dbReference>
<dbReference type="RefSeq" id="WP_171981140.1">
    <property type="nucleotide sequence ID" value="NZ_JAAKZK010000121.1"/>
</dbReference>
<proteinExistence type="predicted"/>
<evidence type="ECO:0000313" key="3">
    <source>
        <dbReference type="EMBL" id="MDE1358860.1"/>
    </source>
</evidence>
<dbReference type="Proteomes" id="UP001140978">
    <property type="component" value="Unassembled WGS sequence"/>
</dbReference>
<comment type="caution">
    <text evidence="2">The sequence shown here is derived from an EMBL/GenBank/DDBJ whole genome shotgun (WGS) entry which is preliminary data.</text>
</comment>
<reference evidence="2" key="1">
    <citation type="submission" date="2022-02" db="EMBL/GenBank/DDBJ databases">
        <title>Emergence and expansion in Europe of a Vibrio aestuarianus clonal complex pathogenic for oysters.</title>
        <authorList>
            <person name="Mesnil A."/>
            <person name="Travers M.-A."/>
        </authorList>
    </citation>
    <scope>NUCLEOTIDE SEQUENCE</scope>
    <source>
        <strain evidence="3">151-ITT-15-cp-1</strain>
        <strain evidence="2">19_064_15T1</strain>
    </source>
</reference>
<dbReference type="Gene3D" id="1.10.260.40">
    <property type="entry name" value="lambda repressor-like DNA-binding domains"/>
    <property type="match status" value="1"/>
</dbReference>
<dbReference type="SUPFAM" id="SSF47413">
    <property type="entry name" value="lambda repressor-like DNA-binding domains"/>
    <property type="match status" value="1"/>
</dbReference>
<feature type="domain" description="HTH lacI-type" evidence="1">
    <location>
        <begin position="13"/>
        <end position="33"/>
    </location>
</feature>
<dbReference type="InterPro" id="IPR010982">
    <property type="entry name" value="Lambda_DNA-bd_dom_sf"/>
</dbReference>
<gene>
    <name evidence="3" type="ORF">L9W73_16375</name>
    <name evidence="2" type="ORF">L9X51_17530</name>
</gene>
<sequence length="55" mass="6265">MDKTNKTKAPTAYEVAKLANVSPSTVSRYFNMSCYSVIERFHLRNSLPRKMAHSS</sequence>
<evidence type="ECO:0000259" key="1">
    <source>
        <dbReference type="Pfam" id="PF00356"/>
    </source>
</evidence>
<organism evidence="2 4">
    <name type="scientific">Vibrio aestuarianus</name>
    <dbReference type="NCBI Taxonomy" id="28171"/>
    <lineage>
        <taxon>Bacteria</taxon>
        <taxon>Pseudomonadati</taxon>
        <taxon>Pseudomonadota</taxon>
        <taxon>Gammaproteobacteria</taxon>
        <taxon>Vibrionales</taxon>
        <taxon>Vibrionaceae</taxon>
        <taxon>Vibrio</taxon>
    </lineage>
</organism>
<accession>A0A9X4FB25</accession>
<name>A0A9X4FB25_9VIBR</name>
<protein>
    <submittedName>
        <fullName evidence="2">LacI family DNA-binding transcriptional regulator</fullName>
    </submittedName>
</protein>
<dbReference type="EMBL" id="JAKNAX010000087">
    <property type="protein sequence ID" value="MDE1348189.1"/>
    <property type="molecule type" value="Genomic_DNA"/>
</dbReference>
<evidence type="ECO:0000313" key="4">
    <source>
        <dbReference type="Proteomes" id="UP001140978"/>
    </source>
</evidence>
<dbReference type="AlphaFoldDB" id="A0A9X4FB25"/>